<organism evidence="2 3">
    <name type="scientific">Synaphobranchus kaupii</name>
    <name type="common">Kaup's arrowtooth eel</name>
    <dbReference type="NCBI Taxonomy" id="118154"/>
    <lineage>
        <taxon>Eukaryota</taxon>
        <taxon>Metazoa</taxon>
        <taxon>Chordata</taxon>
        <taxon>Craniata</taxon>
        <taxon>Vertebrata</taxon>
        <taxon>Euteleostomi</taxon>
        <taxon>Actinopterygii</taxon>
        <taxon>Neopterygii</taxon>
        <taxon>Teleostei</taxon>
        <taxon>Anguilliformes</taxon>
        <taxon>Synaphobranchidae</taxon>
        <taxon>Synaphobranchus</taxon>
    </lineage>
</organism>
<name>A0A9Q1G282_SYNKA</name>
<keyword evidence="3" id="KW-1185">Reference proteome</keyword>
<evidence type="ECO:0000313" key="2">
    <source>
        <dbReference type="EMBL" id="KAJ8374123.1"/>
    </source>
</evidence>
<gene>
    <name evidence="2" type="ORF">SKAU_G00047030</name>
</gene>
<sequence length="88" mass="9694">MMECFHKEEGRGSRAPVERVGGGRPRPSDATRSLASYRARHRVHTTTRSAPGTVLPQVLQPFPIMPHSSLPPLRKREGGGCLLQRKGP</sequence>
<evidence type="ECO:0000313" key="3">
    <source>
        <dbReference type="Proteomes" id="UP001152622"/>
    </source>
</evidence>
<accession>A0A9Q1G282</accession>
<feature type="compositionally biased region" description="Basic and acidic residues" evidence="1">
    <location>
        <begin position="1"/>
        <end position="12"/>
    </location>
</feature>
<dbReference type="EMBL" id="JAINUF010000002">
    <property type="protein sequence ID" value="KAJ8374123.1"/>
    <property type="molecule type" value="Genomic_DNA"/>
</dbReference>
<dbReference type="Proteomes" id="UP001152622">
    <property type="component" value="Chromosome 2"/>
</dbReference>
<evidence type="ECO:0000256" key="1">
    <source>
        <dbReference type="SAM" id="MobiDB-lite"/>
    </source>
</evidence>
<reference evidence="2" key="1">
    <citation type="journal article" date="2023" name="Science">
        <title>Genome structures resolve the early diversification of teleost fishes.</title>
        <authorList>
            <person name="Parey E."/>
            <person name="Louis A."/>
            <person name="Montfort J."/>
            <person name="Bouchez O."/>
            <person name="Roques C."/>
            <person name="Iampietro C."/>
            <person name="Lluch J."/>
            <person name="Castinel A."/>
            <person name="Donnadieu C."/>
            <person name="Desvignes T."/>
            <person name="Floi Bucao C."/>
            <person name="Jouanno E."/>
            <person name="Wen M."/>
            <person name="Mejri S."/>
            <person name="Dirks R."/>
            <person name="Jansen H."/>
            <person name="Henkel C."/>
            <person name="Chen W.J."/>
            <person name="Zahm M."/>
            <person name="Cabau C."/>
            <person name="Klopp C."/>
            <person name="Thompson A.W."/>
            <person name="Robinson-Rechavi M."/>
            <person name="Braasch I."/>
            <person name="Lecointre G."/>
            <person name="Bobe J."/>
            <person name="Postlethwait J.H."/>
            <person name="Berthelot C."/>
            <person name="Roest Crollius H."/>
            <person name="Guiguen Y."/>
        </authorList>
    </citation>
    <scope>NUCLEOTIDE SEQUENCE</scope>
    <source>
        <strain evidence="2">WJC10195</strain>
    </source>
</reference>
<feature type="region of interest" description="Disordered" evidence="1">
    <location>
        <begin position="1"/>
        <end position="35"/>
    </location>
</feature>
<proteinExistence type="predicted"/>
<dbReference type="AlphaFoldDB" id="A0A9Q1G282"/>
<feature type="region of interest" description="Disordered" evidence="1">
    <location>
        <begin position="65"/>
        <end position="88"/>
    </location>
</feature>
<comment type="caution">
    <text evidence="2">The sequence shown here is derived from an EMBL/GenBank/DDBJ whole genome shotgun (WGS) entry which is preliminary data.</text>
</comment>
<protein>
    <submittedName>
        <fullName evidence="2">Uncharacterized protein</fullName>
    </submittedName>
</protein>